<dbReference type="EMBL" id="AZMV01000002">
    <property type="protein sequence ID" value="ETY71919.1"/>
    <property type="molecule type" value="Genomic_DNA"/>
</dbReference>
<name>W4NA71_9BIFI</name>
<proteinExistence type="predicted"/>
<organism evidence="1 2">
    <name type="scientific">Bifidobacterium moukalabense DSM 27321</name>
    <dbReference type="NCBI Taxonomy" id="1435051"/>
    <lineage>
        <taxon>Bacteria</taxon>
        <taxon>Bacillati</taxon>
        <taxon>Actinomycetota</taxon>
        <taxon>Actinomycetes</taxon>
        <taxon>Bifidobacteriales</taxon>
        <taxon>Bifidobacteriaceae</taxon>
        <taxon>Bifidobacterium</taxon>
    </lineage>
</organism>
<protein>
    <submittedName>
        <fullName evidence="1">Uncharacterized protein</fullName>
    </submittedName>
</protein>
<reference evidence="1 2" key="1">
    <citation type="journal article" date="2014" name="Genome Announc.">
        <title>The Genome Sequence of Bifidobacterium moukalabense DSM 27321 Highlights the Close Phylogenetic Relatedness with the Bifidobacterium dentium Taxon.</title>
        <authorList>
            <person name="Lugli G.A."/>
            <person name="Duranti S."/>
            <person name="Milani C."/>
            <person name="Turroni F."/>
            <person name="Viappiani A."/>
            <person name="Mangifesta M."/>
            <person name="van Sinderen D."/>
            <person name="Ventura M."/>
        </authorList>
    </citation>
    <scope>NUCLEOTIDE SEQUENCE [LARGE SCALE GENOMIC DNA]</scope>
    <source>
        <strain evidence="1 2">DSM 27321</strain>
    </source>
</reference>
<sequence length="152" mass="17639">MGGVGFSNICKKRLITRGYWTGYGYNSNLQGGHWTLWLGNSKKIGAGAWQFMVNVETPNSHIFNQDECLLKVTVRLCNKKGKHSRKEFGLPEINRRKYRHVCGVNTIMGELMRIDRFSEESSWKYEEVEKAIFDAIDQYEKWCDENLYAGTD</sequence>
<dbReference type="AlphaFoldDB" id="W4NA71"/>
<evidence type="ECO:0000313" key="1">
    <source>
        <dbReference type="EMBL" id="ETY71919.1"/>
    </source>
</evidence>
<keyword evidence="2" id="KW-1185">Reference proteome</keyword>
<dbReference type="Proteomes" id="UP000019155">
    <property type="component" value="Unassembled WGS sequence"/>
</dbReference>
<gene>
    <name evidence="1" type="ORF">BMOU_0658</name>
</gene>
<dbReference type="RefSeq" id="WP_034874830.1">
    <property type="nucleotide sequence ID" value="NZ_AZMV01000002.1"/>
</dbReference>
<evidence type="ECO:0000313" key="2">
    <source>
        <dbReference type="Proteomes" id="UP000019155"/>
    </source>
</evidence>
<accession>W4NA71</accession>
<comment type="caution">
    <text evidence="1">The sequence shown here is derived from an EMBL/GenBank/DDBJ whole genome shotgun (WGS) entry which is preliminary data.</text>
</comment>